<evidence type="ECO:0000313" key="1">
    <source>
        <dbReference type="EMBL" id="CAG8580042.1"/>
    </source>
</evidence>
<name>A0A9N9BUC1_9GLOM</name>
<protein>
    <submittedName>
        <fullName evidence="1">28223_t:CDS:1</fullName>
    </submittedName>
</protein>
<accession>A0A9N9BUC1</accession>
<keyword evidence="2" id="KW-1185">Reference proteome</keyword>
<evidence type="ECO:0000313" key="2">
    <source>
        <dbReference type="Proteomes" id="UP000789405"/>
    </source>
</evidence>
<reference evidence="1" key="1">
    <citation type="submission" date="2021-06" db="EMBL/GenBank/DDBJ databases">
        <authorList>
            <person name="Kallberg Y."/>
            <person name="Tangrot J."/>
            <person name="Rosling A."/>
        </authorList>
    </citation>
    <scope>NUCLEOTIDE SEQUENCE</scope>
    <source>
        <strain evidence="1">MA453B</strain>
    </source>
</reference>
<organism evidence="1 2">
    <name type="scientific">Dentiscutata erythropus</name>
    <dbReference type="NCBI Taxonomy" id="1348616"/>
    <lineage>
        <taxon>Eukaryota</taxon>
        <taxon>Fungi</taxon>
        <taxon>Fungi incertae sedis</taxon>
        <taxon>Mucoromycota</taxon>
        <taxon>Glomeromycotina</taxon>
        <taxon>Glomeromycetes</taxon>
        <taxon>Diversisporales</taxon>
        <taxon>Gigasporaceae</taxon>
        <taxon>Dentiscutata</taxon>
    </lineage>
</organism>
<dbReference type="AlphaFoldDB" id="A0A9N9BUC1"/>
<dbReference type="EMBL" id="CAJVPY010003051">
    <property type="protein sequence ID" value="CAG8580042.1"/>
    <property type="molecule type" value="Genomic_DNA"/>
</dbReference>
<sequence>MGALFRRVLLVVKSARGRPSSNIRTDHFYPAEEDNTNANNLSTPCQICKYCNKDVVDLVDRLKEHLNKFSDISEIQECYIKIDVNDSEDINSYNDIKLKKFRISYVDNDDVDKSWIEKKLYGQPRHMYVQNVNSEDECYYIISMGEFAYFCKIEPIRANEKKNFQTEIKTKIKDLRSRLLGNFKCKANHDIEDHTGITLSAENPILKGYLIKKSKIR</sequence>
<comment type="caution">
    <text evidence="1">The sequence shown here is derived from an EMBL/GenBank/DDBJ whole genome shotgun (WGS) entry which is preliminary data.</text>
</comment>
<proteinExistence type="predicted"/>
<dbReference type="Proteomes" id="UP000789405">
    <property type="component" value="Unassembled WGS sequence"/>
</dbReference>
<gene>
    <name evidence="1" type="ORF">DERYTH_LOCUS6642</name>
</gene>